<dbReference type="InterPro" id="IPR046929">
    <property type="entry name" value="HTH_Tnp"/>
</dbReference>
<accession>D2Q779</accession>
<protein>
    <submittedName>
        <fullName evidence="1">Uncharacterized protein</fullName>
    </submittedName>
</protein>
<proteinExistence type="predicted"/>
<dbReference type="Proteomes" id="UP000008693">
    <property type="component" value="Chromosome"/>
</dbReference>
<evidence type="ECO:0000313" key="1">
    <source>
        <dbReference type="EMBL" id="ADB08825.1"/>
    </source>
</evidence>
<gene>
    <name evidence="1" type="ordered locus">BDP_0141</name>
</gene>
<organism evidence="1 2">
    <name type="scientific">Bifidobacterium dentium (strain ATCC 27534 / DSM 20436 / JCM 1195 / Bd1)</name>
    <dbReference type="NCBI Taxonomy" id="401473"/>
    <lineage>
        <taxon>Bacteria</taxon>
        <taxon>Bacillati</taxon>
        <taxon>Actinomycetota</taxon>
        <taxon>Actinomycetes</taxon>
        <taxon>Bifidobacteriales</taxon>
        <taxon>Bifidobacteriaceae</taxon>
        <taxon>Bifidobacterium</taxon>
    </lineage>
</organism>
<keyword evidence="2" id="KW-1185">Reference proteome</keyword>
<reference evidence="1 2" key="1">
    <citation type="journal article" date="2009" name="PLoS Genet.">
        <title>The Bifidobacterium dentium Bd1 genome sequence reflects its genetic adaptation to the human oral cavity.</title>
        <authorList>
            <person name="Ventura M."/>
            <person name="Turroni F."/>
            <person name="Zomer A."/>
            <person name="Foroni E."/>
            <person name="Giubellini V."/>
            <person name="Bottacini F."/>
            <person name="Canchaya C."/>
            <person name="Claesson M.J."/>
            <person name="He F."/>
            <person name="Mantzourani M."/>
            <person name="Mulas L."/>
            <person name="Ferrarini A."/>
            <person name="Gao B."/>
            <person name="Delledonne M."/>
            <person name="Henrissat B."/>
            <person name="Coutinho P."/>
            <person name="Oggioni M."/>
            <person name="Gupta R.S."/>
            <person name="Zhang Z."/>
            <person name="Beighton D."/>
            <person name="Fitzgerald G.F."/>
            <person name="O'Toole P.W."/>
            <person name="van Sinderen D."/>
        </authorList>
    </citation>
    <scope>NUCLEOTIDE SEQUENCE [LARGE SCALE GENOMIC DNA]</scope>
    <source>
        <strain evidence="2">ATCC 27534 / DSM 20436 / JCM 1195 / Bd1</strain>
    </source>
</reference>
<dbReference type="KEGG" id="bde:BDP_0141"/>
<dbReference type="AlphaFoldDB" id="D2Q779"/>
<dbReference type="Pfam" id="PF20310">
    <property type="entry name" value="HTH_Tnp_2"/>
    <property type="match status" value="1"/>
</dbReference>
<dbReference type="eggNOG" id="ENOG5032Y8E">
    <property type="taxonomic scope" value="Bacteria"/>
</dbReference>
<dbReference type="EMBL" id="CP001750">
    <property type="protein sequence ID" value="ADB08825.1"/>
    <property type="molecule type" value="Genomic_DNA"/>
</dbReference>
<dbReference type="STRING" id="401473.BDP_0141"/>
<name>D2Q779_BIFDB</name>
<evidence type="ECO:0000313" key="2">
    <source>
        <dbReference type="Proteomes" id="UP000008693"/>
    </source>
</evidence>
<sequence length="200" mass="22484">MKILSLGGGLLFCPHAIYRRSCRACDDAGSYDDARAGAAMMIDGKFTAKERSYLASLPAVKSVSASHIRYTDQFRVECMCRYRAGESPAAIFREAGLDPKLIGYKRVERCIARWKRRQDKEAKSGKRTSPYALDADDLRILEHGNLTQSEWGSPNAGDSEEGLSQLARAQLAINERDLLIARQALRIDELERVLRQFVER</sequence>
<dbReference type="HOGENOM" id="CLU_106180_0_0_11"/>